<evidence type="ECO:0000256" key="7">
    <source>
        <dbReference type="ARBA" id="ARBA00023136"/>
    </source>
</evidence>
<keyword evidence="2 9" id="KW-0813">Transport</keyword>
<dbReference type="AlphaFoldDB" id="A0AAD9KYI5"/>
<evidence type="ECO:0000256" key="9">
    <source>
        <dbReference type="RuleBase" id="RU010713"/>
    </source>
</evidence>
<dbReference type="InterPro" id="IPR000990">
    <property type="entry name" value="Innexin"/>
</dbReference>
<dbReference type="GO" id="GO:0005921">
    <property type="term" value="C:gap junction"/>
    <property type="evidence" value="ECO:0007669"/>
    <property type="project" value="UniProtKB-UniRule"/>
</dbReference>
<dbReference type="PANTHER" id="PTHR11893:SF36">
    <property type="entry name" value="INNEXIN-5"/>
    <property type="match status" value="1"/>
</dbReference>
<keyword evidence="4 9" id="KW-0812">Transmembrane</keyword>
<dbReference type="Proteomes" id="UP001209878">
    <property type="component" value="Unassembled WGS sequence"/>
</dbReference>
<evidence type="ECO:0000256" key="4">
    <source>
        <dbReference type="ARBA" id="ARBA00022692"/>
    </source>
</evidence>
<comment type="subcellular location">
    <subcellularLocation>
        <location evidence="1 9">Cell membrane</location>
        <topology evidence="1 9">Multi-pass membrane protein</topology>
    </subcellularLocation>
</comment>
<keyword evidence="11" id="KW-1185">Reference proteome</keyword>
<gene>
    <name evidence="9" type="primary">inx</name>
    <name evidence="10" type="ORF">NP493_460g00006</name>
</gene>
<dbReference type="GO" id="GO:0034220">
    <property type="term" value="P:monoatomic ion transmembrane transport"/>
    <property type="evidence" value="ECO:0007669"/>
    <property type="project" value="UniProtKB-KW"/>
</dbReference>
<reference evidence="10" key="1">
    <citation type="journal article" date="2023" name="Mol. Biol. Evol.">
        <title>Third-Generation Sequencing Reveals the Adaptive Role of the Epigenome in Three Deep-Sea Polychaetes.</title>
        <authorList>
            <person name="Perez M."/>
            <person name="Aroh O."/>
            <person name="Sun Y."/>
            <person name="Lan Y."/>
            <person name="Juniper S.K."/>
            <person name="Young C.R."/>
            <person name="Angers B."/>
            <person name="Qian P.Y."/>
        </authorList>
    </citation>
    <scope>NUCLEOTIDE SEQUENCE</scope>
    <source>
        <strain evidence="10">R07B-5</strain>
    </source>
</reference>
<organism evidence="10 11">
    <name type="scientific">Ridgeia piscesae</name>
    <name type="common">Tubeworm</name>
    <dbReference type="NCBI Taxonomy" id="27915"/>
    <lineage>
        <taxon>Eukaryota</taxon>
        <taxon>Metazoa</taxon>
        <taxon>Spiralia</taxon>
        <taxon>Lophotrochozoa</taxon>
        <taxon>Annelida</taxon>
        <taxon>Polychaeta</taxon>
        <taxon>Sedentaria</taxon>
        <taxon>Canalipalpata</taxon>
        <taxon>Sabellida</taxon>
        <taxon>Siboglinidae</taxon>
        <taxon>Ridgeia</taxon>
    </lineage>
</organism>
<dbReference type="Pfam" id="PF00876">
    <property type="entry name" value="Innexin"/>
    <property type="match status" value="1"/>
</dbReference>
<comment type="function">
    <text evidence="9">Structural component of the gap junctions.</text>
</comment>
<evidence type="ECO:0000256" key="2">
    <source>
        <dbReference type="ARBA" id="ARBA00022448"/>
    </source>
</evidence>
<protein>
    <recommendedName>
        <fullName evidence="9">Innexin</fullName>
    </recommendedName>
</protein>
<keyword evidence="3" id="KW-1003">Cell membrane</keyword>
<accession>A0AAD9KYI5</accession>
<dbReference type="PROSITE" id="PS51013">
    <property type="entry name" value="PANNEXIN"/>
    <property type="match status" value="1"/>
</dbReference>
<comment type="caution">
    <text evidence="10">The sequence shown here is derived from an EMBL/GenBank/DDBJ whole genome shotgun (WGS) entry which is preliminary data.</text>
</comment>
<proteinExistence type="inferred from homology"/>
<dbReference type="PANTHER" id="PTHR11893">
    <property type="entry name" value="INNEXIN"/>
    <property type="match status" value="1"/>
</dbReference>
<dbReference type="EMBL" id="JAODUO010000460">
    <property type="protein sequence ID" value="KAK2180033.1"/>
    <property type="molecule type" value="Genomic_DNA"/>
</dbReference>
<keyword evidence="7 9" id="KW-0472">Membrane</keyword>
<evidence type="ECO:0000256" key="5">
    <source>
        <dbReference type="ARBA" id="ARBA00022989"/>
    </source>
</evidence>
<evidence type="ECO:0000256" key="8">
    <source>
        <dbReference type="ARBA" id="ARBA00023303"/>
    </source>
</evidence>
<feature type="transmembrane region" description="Helical" evidence="9">
    <location>
        <begin position="101"/>
        <end position="123"/>
    </location>
</feature>
<name>A0AAD9KYI5_RIDPI</name>
<feature type="transmembrane region" description="Helical" evidence="9">
    <location>
        <begin position="295"/>
        <end position="318"/>
    </location>
</feature>
<comment type="caution">
    <text evidence="9">Lacks conserved residue(s) required for the propagation of feature annotation.</text>
</comment>
<evidence type="ECO:0000256" key="3">
    <source>
        <dbReference type="ARBA" id="ARBA00022475"/>
    </source>
</evidence>
<dbReference type="GO" id="GO:0005886">
    <property type="term" value="C:plasma membrane"/>
    <property type="evidence" value="ECO:0007669"/>
    <property type="project" value="UniProtKB-SubCell"/>
</dbReference>
<evidence type="ECO:0000256" key="1">
    <source>
        <dbReference type="ARBA" id="ARBA00004651"/>
    </source>
</evidence>
<evidence type="ECO:0000313" key="10">
    <source>
        <dbReference type="EMBL" id="KAK2180033.1"/>
    </source>
</evidence>
<evidence type="ECO:0000313" key="11">
    <source>
        <dbReference type="Proteomes" id="UP001209878"/>
    </source>
</evidence>
<dbReference type="PRINTS" id="PR01262">
    <property type="entry name" value="INNEXIN"/>
</dbReference>
<comment type="similarity">
    <text evidence="9">Belongs to the pannexin family.</text>
</comment>
<keyword evidence="8 9" id="KW-0407">Ion channel</keyword>
<keyword evidence="5 9" id="KW-1133">Transmembrane helix</keyword>
<keyword evidence="6 9" id="KW-0406">Ion transport</keyword>
<evidence type="ECO:0000256" key="6">
    <source>
        <dbReference type="ARBA" id="ARBA00023065"/>
    </source>
</evidence>
<sequence length="451" mass="52215">MDKLIKAVFQLQDFKIRTDDDFIDRLNRQYTPGVLVLFAILISIKQYVGDPINCWVPAQFTSAHLSYANTVCWVSNTYYVPFDVAMPHVNEARHMISYYQWVPLILVSQALLYFLPCLFWRFLNRRIGLNLPSIIEASRATQKAVFPETREKSIRYVVMQIDSYLTASVRRHLPTGAHAGGWCSRFARALSRSWCLACCKMYGNYLTCCYLCMKLLYLANGIGQLWMLDVFLGFQRSYQLYGFHVLVKFLRGEDWSQSERFPRVTLCDFQIRQQTNVHRYTVQCVLPINLFNEKIFIFIWFWLLAMAFMSTINIVHWLTRQTILSTQTAYVRRQLSSMDTINKREHRATREFTESYLRRDGLLIVRLVANNAGGLVAADVLHGLWTNYGPEKRGLADIASAASTSRAGRSPHEIDDDAHGHGRWSRVKRFLVGGKRTPAHVDDTNTFPEDI</sequence>